<dbReference type="EMBL" id="JADBEC010000001">
    <property type="protein sequence ID" value="MBE1504986.1"/>
    <property type="molecule type" value="Genomic_DNA"/>
</dbReference>
<evidence type="ECO:0000259" key="14">
    <source>
        <dbReference type="Pfam" id="PF01292"/>
    </source>
</evidence>
<evidence type="ECO:0000256" key="12">
    <source>
        <dbReference type="ARBA" id="ARBA00037975"/>
    </source>
</evidence>
<dbReference type="Pfam" id="PF01292">
    <property type="entry name" value="Ni_hydr_CYTB"/>
    <property type="match status" value="1"/>
</dbReference>
<evidence type="ECO:0000256" key="9">
    <source>
        <dbReference type="ARBA" id="ARBA00022989"/>
    </source>
</evidence>
<feature type="transmembrane region" description="Helical" evidence="13">
    <location>
        <begin position="98"/>
        <end position="120"/>
    </location>
</feature>
<feature type="domain" description="Cytochrome b561 bacterial/Ni-hydrogenase" evidence="14">
    <location>
        <begin position="9"/>
        <end position="164"/>
    </location>
</feature>
<evidence type="ECO:0000256" key="6">
    <source>
        <dbReference type="ARBA" id="ARBA00022692"/>
    </source>
</evidence>
<evidence type="ECO:0000256" key="11">
    <source>
        <dbReference type="ARBA" id="ARBA00023136"/>
    </source>
</evidence>
<dbReference type="InterPro" id="IPR011577">
    <property type="entry name" value="Cyt_b561_bac/Ni-Hgenase"/>
</dbReference>
<evidence type="ECO:0000256" key="4">
    <source>
        <dbReference type="ARBA" id="ARBA00022475"/>
    </source>
</evidence>
<dbReference type="PANTHER" id="PTHR30529:SF1">
    <property type="entry name" value="CYTOCHROME B561 HOMOLOG 2"/>
    <property type="match status" value="1"/>
</dbReference>
<dbReference type="InterPro" id="IPR016174">
    <property type="entry name" value="Di-haem_cyt_TM"/>
</dbReference>
<keyword evidence="7" id="KW-0479">Metal-binding</keyword>
<evidence type="ECO:0000256" key="13">
    <source>
        <dbReference type="SAM" id="Phobius"/>
    </source>
</evidence>
<feature type="transmembrane region" description="Helical" evidence="13">
    <location>
        <begin position="132"/>
        <end position="154"/>
    </location>
</feature>
<evidence type="ECO:0000256" key="8">
    <source>
        <dbReference type="ARBA" id="ARBA00022982"/>
    </source>
</evidence>
<dbReference type="SUPFAM" id="SSF81342">
    <property type="entry name" value="Transmembrane di-heme cytochromes"/>
    <property type="match status" value="1"/>
</dbReference>
<comment type="subcellular location">
    <subcellularLocation>
        <location evidence="2">Cell membrane</location>
        <topology evidence="2">Multi-pass membrane protein</topology>
    </subcellularLocation>
</comment>
<organism evidence="15 16">
    <name type="scientific">Rhizobium viscosum</name>
    <name type="common">Arthrobacter viscosus</name>
    <dbReference type="NCBI Taxonomy" id="1673"/>
    <lineage>
        <taxon>Bacteria</taxon>
        <taxon>Pseudomonadati</taxon>
        <taxon>Pseudomonadota</taxon>
        <taxon>Alphaproteobacteria</taxon>
        <taxon>Hyphomicrobiales</taxon>
        <taxon>Rhizobiaceae</taxon>
        <taxon>Rhizobium/Agrobacterium group</taxon>
        <taxon>Rhizobium</taxon>
    </lineage>
</organism>
<feature type="transmembrane region" description="Helical" evidence="13">
    <location>
        <begin position="15"/>
        <end position="38"/>
    </location>
</feature>
<name>A0ABR9IP76_RHIVS</name>
<keyword evidence="6 13" id="KW-0812">Transmembrane</keyword>
<gene>
    <name evidence="15" type="ORF">H4W29_002167</name>
</gene>
<dbReference type="InterPro" id="IPR052168">
    <property type="entry name" value="Cytochrome_b561_oxidase"/>
</dbReference>
<feature type="transmembrane region" description="Helical" evidence="13">
    <location>
        <begin position="59"/>
        <end position="78"/>
    </location>
</feature>
<dbReference type="RefSeq" id="WP_192728922.1">
    <property type="nucleotide sequence ID" value="NZ_BAAAVL010000007.1"/>
</dbReference>
<evidence type="ECO:0000256" key="1">
    <source>
        <dbReference type="ARBA" id="ARBA00001970"/>
    </source>
</evidence>
<comment type="similarity">
    <text evidence="12">Belongs to the cytochrome b561 family.</text>
</comment>
<keyword evidence="11 13" id="KW-0472">Membrane</keyword>
<evidence type="ECO:0000256" key="10">
    <source>
        <dbReference type="ARBA" id="ARBA00023004"/>
    </source>
</evidence>
<accession>A0ABR9IP76</accession>
<keyword evidence="4" id="KW-1003">Cell membrane</keyword>
<evidence type="ECO:0000256" key="5">
    <source>
        <dbReference type="ARBA" id="ARBA00022617"/>
    </source>
</evidence>
<dbReference type="PANTHER" id="PTHR30529">
    <property type="entry name" value="CYTOCHROME B561"/>
    <property type="match status" value="1"/>
</dbReference>
<evidence type="ECO:0000256" key="3">
    <source>
        <dbReference type="ARBA" id="ARBA00022448"/>
    </source>
</evidence>
<keyword evidence="10" id="KW-0408">Iron</keyword>
<keyword evidence="16" id="KW-1185">Reference proteome</keyword>
<keyword evidence="5" id="KW-0349">Heme</keyword>
<protein>
    <submittedName>
        <fullName evidence="15">Cytochrome b561</fullName>
    </submittedName>
</protein>
<keyword evidence="8" id="KW-0249">Electron transport</keyword>
<keyword evidence="3" id="KW-0813">Transport</keyword>
<evidence type="ECO:0000256" key="2">
    <source>
        <dbReference type="ARBA" id="ARBA00004651"/>
    </source>
</evidence>
<dbReference type="Gene3D" id="1.20.950.20">
    <property type="entry name" value="Transmembrane di-heme cytochromes, Chain C"/>
    <property type="match status" value="1"/>
</dbReference>
<keyword evidence="9 13" id="KW-1133">Transmembrane helix</keyword>
<comment type="cofactor">
    <cofactor evidence="1">
        <name>heme b</name>
        <dbReference type="ChEBI" id="CHEBI:60344"/>
    </cofactor>
</comment>
<evidence type="ECO:0000313" key="15">
    <source>
        <dbReference type="EMBL" id="MBE1504986.1"/>
    </source>
</evidence>
<reference evidence="15 16" key="1">
    <citation type="submission" date="2020-10" db="EMBL/GenBank/DDBJ databases">
        <title>Sequencing the genomes of 1000 actinobacteria strains.</title>
        <authorList>
            <person name="Klenk H.-P."/>
        </authorList>
    </citation>
    <scope>NUCLEOTIDE SEQUENCE [LARGE SCALE GENOMIC DNA]</scope>
    <source>
        <strain evidence="15 16">DSM 7307</strain>
    </source>
</reference>
<sequence length="166" mass="18445">MNDRVVVGYSLSQRFLHWATVLLVLFNLLLPDGMNAWYRLVRHGGTPSPEQIASANIHAYVGIAILLMTILRLGLRFLQGVPPEASDEPAIFRLASRLAHASLYLLLLTLPASGIAVYYFGAQALGSLHADVLKLILWIVIVAHVFGALVHQFYWKTDVLRRMTVG</sequence>
<evidence type="ECO:0000256" key="7">
    <source>
        <dbReference type="ARBA" id="ARBA00022723"/>
    </source>
</evidence>
<comment type="caution">
    <text evidence="15">The sequence shown here is derived from an EMBL/GenBank/DDBJ whole genome shotgun (WGS) entry which is preliminary data.</text>
</comment>
<evidence type="ECO:0000313" key="16">
    <source>
        <dbReference type="Proteomes" id="UP000620262"/>
    </source>
</evidence>
<dbReference type="Proteomes" id="UP000620262">
    <property type="component" value="Unassembled WGS sequence"/>
</dbReference>
<proteinExistence type="inferred from homology"/>